<dbReference type="Gene3D" id="2.120.10.30">
    <property type="entry name" value="TolB, C-terminal domain"/>
    <property type="match status" value="3"/>
</dbReference>
<dbReference type="PANTHER" id="PTHR46513:SF37">
    <property type="entry name" value="LDL RECEPTOR RELATED PROTEIN 1-RELATED"/>
    <property type="match status" value="1"/>
</dbReference>
<dbReference type="FunFam" id="2.120.10.30:FF:000241">
    <property type="entry name" value="Low-density lipoprotein receptor-related protein 6"/>
    <property type="match status" value="1"/>
</dbReference>
<feature type="repeat" description="LDL-receptor class B" evidence="6">
    <location>
        <begin position="590"/>
        <end position="632"/>
    </location>
</feature>
<dbReference type="PROSITE" id="PS51120">
    <property type="entry name" value="LDLRB"/>
    <property type="match status" value="4"/>
</dbReference>
<feature type="repeat" description="LDL-receptor class B" evidence="6">
    <location>
        <begin position="48"/>
        <end position="92"/>
    </location>
</feature>
<evidence type="ECO:0000256" key="6">
    <source>
        <dbReference type="PROSITE-ProRule" id="PRU00461"/>
    </source>
</evidence>
<sequence>MFWSDWEAEAPRIERASLAGRRRTSVVRVDALSDGAWPNGIALDHLAERLYWVDARSDSIHTTTYDGGDYREVLRGHPALSHPFAITVFESHVYWTDWRSSSVVRASKWDGSNVTVVQRTLTQPFDVKVIHPSRQPAATGNPCGVRNGGCSHLCLIDSPEARVCACPHLMRLADDETTCEAHEKVLLIGREGEIRGVDVTAPSETLVPTVAGPDVSSPAHIHFLAADYLVYWADTEVNEIKRTRLTGGAVTSVVSRFSAAPRGFALDWAARLLYYCAEETLLAAGPAGELATELLRHADLAHLTALVVHPLRGQVYWALGARAAGGERVEVARGDGSARRVLVRAQNHPDFAALTSLALDAARDRLYWVNAGTATIQYYELDSGALATLPLESGARPVAVEVHGGRALWADAAGALRACGDTHCDHLTTLRNNTEGVVSLRVWDGSLQRGGGACARRSAEDRCAHLCVPLDAALSDCRCAIGYRREGNDCTPIDEILVYPLDSDLQGIHLNASADSPEPNLLPPIPGLAMATAIDYYAAGEWVYWVDGERECVWRARRAGGARARVAAAGEGEGEARAALSALAVDWRAGNLYWADPRRALLHVARLDGTHPYVLLDTDPFAINALAMDADRGWLFMSGGGWVQRARPDGSQRELLHNGSAVLDIALDLQKQHVYWVSEGVQGAQGAEAGVWRMTYAGGERVRVSPASPGSPQRRPVALALHRDTLYWLDT</sequence>
<keyword evidence="8" id="KW-0449">Lipoprotein</keyword>
<dbReference type="Pfam" id="PF14670">
    <property type="entry name" value="FXa_inhibition"/>
    <property type="match status" value="1"/>
</dbReference>
<name>A0A0N1IHN5_PAPMA</name>
<evidence type="ECO:0000256" key="3">
    <source>
        <dbReference type="ARBA" id="ARBA00022737"/>
    </source>
</evidence>
<gene>
    <name evidence="8" type="ORF">RR48_01946</name>
</gene>
<evidence type="ECO:0000313" key="8">
    <source>
        <dbReference type="EMBL" id="KPJ14345.1"/>
    </source>
</evidence>
<dbReference type="SUPFAM" id="SSF63825">
    <property type="entry name" value="YWTD domain"/>
    <property type="match status" value="3"/>
</dbReference>
<dbReference type="PANTHER" id="PTHR46513">
    <property type="entry name" value="VITELLOGENIN RECEPTOR-LIKE PROTEIN-RELATED-RELATED"/>
    <property type="match status" value="1"/>
</dbReference>
<dbReference type="InterPro" id="IPR050778">
    <property type="entry name" value="Cueball_EGF_LRP_Nidogen"/>
</dbReference>
<keyword evidence="4" id="KW-1015">Disulfide bond</keyword>
<keyword evidence="9" id="KW-1185">Reference proteome</keyword>
<dbReference type="GO" id="GO:0005886">
    <property type="term" value="C:plasma membrane"/>
    <property type="evidence" value="ECO:0007669"/>
    <property type="project" value="TreeGrafter"/>
</dbReference>
<dbReference type="GO" id="GO:0042813">
    <property type="term" value="F:Wnt receptor activity"/>
    <property type="evidence" value="ECO:0007669"/>
    <property type="project" value="TreeGrafter"/>
</dbReference>
<keyword evidence="3" id="KW-0677">Repeat</keyword>
<keyword evidence="5" id="KW-0325">Glycoprotein</keyword>
<feature type="domain" description="EGF-like" evidence="7">
    <location>
        <begin position="142"/>
        <end position="180"/>
    </location>
</feature>
<keyword evidence="8" id="KW-0675">Receptor</keyword>
<evidence type="ECO:0000256" key="2">
    <source>
        <dbReference type="ARBA" id="ARBA00022729"/>
    </source>
</evidence>
<dbReference type="InterPro" id="IPR000033">
    <property type="entry name" value="LDLR_classB_rpt"/>
</dbReference>
<evidence type="ECO:0000259" key="7">
    <source>
        <dbReference type="SMART" id="SM00181"/>
    </source>
</evidence>
<dbReference type="STRING" id="76193.A0A0N1IHN5"/>
<dbReference type="InterPro" id="IPR000742">
    <property type="entry name" value="EGF"/>
</dbReference>
<feature type="repeat" description="LDL-receptor class B" evidence="6">
    <location>
        <begin position="228"/>
        <end position="270"/>
    </location>
</feature>
<dbReference type="SMART" id="SM00181">
    <property type="entry name" value="EGF"/>
    <property type="match status" value="2"/>
</dbReference>
<dbReference type="InParanoid" id="A0A0N1IHN5"/>
<dbReference type="InterPro" id="IPR011042">
    <property type="entry name" value="6-blade_b-propeller_TolB-like"/>
</dbReference>
<dbReference type="Proteomes" id="UP000053240">
    <property type="component" value="Unassembled WGS sequence"/>
</dbReference>
<evidence type="ECO:0000256" key="4">
    <source>
        <dbReference type="ARBA" id="ARBA00023157"/>
    </source>
</evidence>
<organism evidence="8 9">
    <name type="scientific">Papilio machaon</name>
    <name type="common">Old World swallowtail butterfly</name>
    <dbReference type="NCBI Taxonomy" id="76193"/>
    <lineage>
        <taxon>Eukaryota</taxon>
        <taxon>Metazoa</taxon>
        <taxon>Ecdysozoa</taxon>
        <taxon>Arthropoda</taxon>
        <taxon>Hexapoda</taxon>
        <taxon>Insecta</taxon>
        <taxon>Pterygota</taxon>
        <taxon>Neoptera</taxon>
        <taxon>Endopterygota</taxon>
        <taxon>Lepidoptera</taxon>
        <taxon>Glossata</taxon>
        <taxon>Ditrysia</taxon>
        <taxon>Papilionoidea</taxon>
        <taxon>Papilionidae</taxon>
        <taxon>Papilioninae</taxon>
        <taxon>Papilio</taxon>
    </lineage>
</organism>
<dbReference type="GO" id="GO:0017147">
    <property type="term" value="F:Wnt-protein binding"/>
    <property type="evidence" value="ECO:0007669"/>
    <property type="project" value="TreeGrafter"/>
</dbReference>
<feature type="repeat" description="LDL-receptor class B" evidence="6">
    <location>
        <begin position="1"/>
        <end position="47"/>
    </location>
</feature>
<feature type="domain" description="EGF-like" evidence="7">
    <location>
        <begin position="453"/>
        <end position="491"/>
    </location>
</feature>
<evidence type="ECO:0000313" key="9">
    <source>
        <dbReference type="Proteomes" id="UP000053240"/>
    </source>
</evidence>
<protein>
    <submittedName>
        <fullName evidence="8">Low-density lipoprotein receptor-related protein 1B</fullName>
    </submittedName>
</protein>
<dbReference type="EMBL" id="KQ460480">
    <property type="protein sequence ID" value="KPJ14345.1"/>
    <property type="molecule type" value="Genomic_DNA"/>
</dbReference>
<dbReference type="SUPFAM" id="SSF57196">
    <property type="entry name" value="EGF/Laminin"/>
    <property type="match status" value="1"/>
</dbReference>
<accession>A0A0N1IHN5</accession>
<evidence type="ECO:0000256" key="5">
    <source>
        <dbReference type="ARBA" id="ARBA00023180"/>
    </source>
</evidence>
<keyword evidence="2" id="KW-0732">Signal</keyword>
<keyword evidence="1" id="KW-0245">EGF-like domain</keyword>
<reference evidence="8 9" key="1">
    <citation type="journal article" date="2015" name="Nat. Commun.">
        <title>Outbred genome sequencing and CRISPR/Cas9 gene editing in butterflies.</title>
        <authorList>
            <person name="Li X."/>
            <person name="Fan D."/>
            <person name="Zhang W."/>
            <person name="Liu G."/>
            <person name="Zhang L."/>
            <person name="Zhao L."/>
            <person name="Fang X."/>
            <person name="Chen L."/>
            <person name="Dong Y."/>
            <person name="Chen Y."/>
            <person name="Ding Y."/>
            <person name="Zhao R."/>
            <person name="Feng M."/>
            <person name="Zhu Y."/>
            <person name="Feng Y."/>
            <person name="Jiang X."/>
            <person name="Zhu D."/>
            <person name="Xiang H."/>
            <person name="Feng X."/>
            <person name="Li S."/>
            <person name="Wang J."/>
            <person name="Zhang G."/>
            <person name="Kronforst M.R."/>
            <person name="Wang W."/>
        </authorList>
    </citation>
    <scope>NUCLEOTIDE SEQUENCE [LARGE SCALE GENOMIC DNA]</scope>
    <source>
        <strain evidence="8">Ya'a_city_454_Pm</strain>
        <tissue evidence="8">Whole body</tissue>
    </source>
</reference>
<dbReference type="AlphaFoldDB" id="A0A0N1IHN5"/>
<dbReference type="Pfam" id="PF00058">
    <property type="entry name" value="Ldl_recept_b"/>
    <property type="match status" value="2"/>
</dbReference>
<dbReference type="SMART" id="SM00135">
    <property type="entry name" value="LY"/>
    <property type="match status" value="10"/>
</dbReference>
<proteinExistence type="predicted"/>
<evidence type="ECO:0000256" key="1">
    <source>
        <dbReference type="ARBA" id="ARBA00022536"/>
    </source>
</evidence>
<dbReference type="GO" id="GO:0060070">
    <property type="term" value="P:canonical Wnt signaling pathway"/>
    <property type="evidence" value="ECO:0007669"/>
    <property type="project" value="TreeGrafter"/>
</dbReference>